<dbReference type="Proteomes" id="UP000799421">
    <property type="component" value="Unassembled WGS sequence"/>
</dbReference>
<evidence type="ECO:0000313" key="1">
    <source>
        <dbReference type="EMBL" id="KAF2861230.1"/>
    </source>
</evidence>
<dbReference type="EMBL" id="MU005974">
    <property type="protein sequence ID" value="KAF2861230.1"/>
    <property type="molecule type" value="Genomic_DNA"/>
</dbReference>
<organism evidence="1 2">
    <name type="scientific">Piedraia hortae CBS 480.64</name>
    <dbReference type="NCBI Taxonomy" id="1314780"/>
    <lineage>
        <taxon>Eukaryota</taxon>
        <taxon>Fungi</taxon>
        <taxon>Dikarya</taxon>
        <taxon>Ascomycota</taxon>
        <taxon>Pezizomycotina</taxon>
        <taxon>Dothideomycetes</taxon>
        <taxon>Dothideomycetidae</taxon>
        <taxon>Capnodiales</taxon>
        <taxon>Piedraiaceae</taxon>
        <taxon>Piedraia</taxon>
    </lineage>
</organism>
<protein>
    <submittedName>
        <fullName evidence="1">Uncharacterized protein</fullName>
    </submittedName>
</protein>
<gene>
    <name evidence="1" type="ORF">K470DRAFT_270078</name>
</gene>
<evidence type="ECO:0000313" key="2">
    <source>
        <dbReference type="Proteomes" id="UP000799421"/>
    </source>
</evidence>
<accession>A0A6A7C150</accession>
<keyword evidence="2" id="KW-1185">Reference proteome</keyword>
<proteinExistence type="predicted"/>
<dbReference type="AlphaFoldDB" id="A0A6A7C150"/>
<reference evidence="1" key="1">
    <citation type="journal article" date="2020" name="Stud. Mycol.">
        <title>101 Dothideomycetes genomes: a test case for predicting lifestyles and emergence of pathogens.</title>
        <authorList>
            <person name="Haridas S."/>
            <person name="Albert R."/>
            <person name="Binder M."/>
            <person name="Bloem J."/>
            <person name="Labutti K."/>
            <person name="Salamov A."/>
            <person name="Andreopoulos B."/>
            <person name="Baker S."/>
            <person name="Barry K."/>
            <person name="Bills G."/>
            <person name="Bluhm B."/>
            <person name="Cannon C."/>
            <person name="Castanera R."/>
            <person name="Culley D."/>
            <person name="Daum C."/>
            <person name="Ezra D."/>
            <person name="Gonzalez J."/>
            <person name="Henrissat B."/>
            <person name="Kuo A."/>
            <person name="Liang C."/>
            <person name="Lipzen A."/>
            <person name="Lutzoni F."/>
            <person name="Magnuson J."/>
            <person name="Mondo S."/>
            <person name="Nolan M."/>
            <person name="Ohm R."/>
            <person name="Pangilinan J."/>
            <person name="Park H.-J."/>
            <person name="Ramirez L."/>
            <person name="Alfaro M."/>
            <person name="Sun H."/>
            <person name="Tritt A."/>
            <person name="Yoshinaga Y."/>
            <person name="Zwiers L.-H."/>
            <person name="Turgeon B."/>
            <person name="Goodwin S."/>
            <person name="Spatafora J."/>
            <person name="Crous P."/>
            <person name="Grigoriev I."/>
        </authorList>
    </citation>
    <scope>NUCLEOTIDE SEQUENCE</scope>
    <source>
        <strain evidence="1">CBS 480.64</strain>
    </source>
</reference>
<sequence length="173" mass="19954">MDSQDAEIARQMMLFAPVFDVESNVILEVLCLPWAGISSILMSILEEIEVVLGSNHLLTAYSAIYSQVDATSALAHLYNHLVTLYGLIREFLAHAHRTYDMHKWEETAQCLADVVIPNFEANHDRVLEIIEHHARTVDREVSEKQQAWVTEKLKTLKKHRQRSIKELEMFNKL</sequence>
<name>A0A6A7C150_9PEZI</name>